<evidence type="ECO:0000313" key="5">
    <source>
        <dbReference type="Proteomes" id="UP001596504"/>
    </source>
</evidence>
<evidence type="ECO:0000256" key="1">
    <source>
        <dbReference type="ARBA" id="ARBA00023125"/>
    </source>
</evidence>
<keyword evidence="1 2" id="KW-0238">DNA-binding</keyword>
<evidence type="ECO:0000256" key="2">
    <source>
        <dbReference type="PROSITE-ProRule" id="PRU00335"/>
    </source>
</evidence>
<feature type="domain" description="HTH tetR-type" evidence="3">
    <location>
        <begin position="5"/>
        <end position="65"/>
    </location>
</feature>
<keyword evidence="5" id="KW-1185">Reference proteome</keyword>
<dbReference type="InterPro" id="IPR009057">
    <property type="entry name" value="Homeodomain-like_sf"/>
</dbReference>
<organism evidence="4 5">
    <name type="scientific">Saccharopolyspora griseoalba</name>
    <dbReference type="NCBI Taxonomy" id="1431848"/>
    <lineage>
        <taxon>Bacteria</taxon>
        <taxon>Bacillati</taxon>
        <taxon>Actinomycetota</taxon>
        <taxon>Actinomycetes</taxon>
        <taxon>Pseudonocardiales</taxon>
        <taxon>Pseudonocardiaceae</taxon>
        <taxon>Saccharopolyspora</taxon>
    </lineage>
</organism>
<gene>
    <name evidence="4" type="ORF">ACFQRI_13320</name>
</gene>
<dbReference type="Gene3D" id="1.10.357.10">
    <property type="entry name" value="Tetracycline Repressor, domain 2"/>
    <property type="match status" value="1"/>
</dbReference>
<feature type="DNA-binding region" description="H-T-H motif" evidence="2">
    <location>
        <begin position="28"/>
        <end position="47"/>
    </location>
</feature>
<dbReference type="Pfam" id="PF00440">
    <property type="entry name" value="TetR_N"/>
    <property type="match status" value="1"/>
</dbReference>
<name>A0ABW2LKN4_9PSEU</name>
<proteinExistence type="predicted"/>
<sequence length="225" mass="25525">MTRPNARADRILDAAGELMIKLGHRKVTIEDVARRAEVGKGTVYLHWPNKEQLFEALVLRESLQLVAELTAALRADPQVIRPHRFYRMVFLATRRSPLLHALVTDDTELLGNIKRSARATETAHVAEAYQRLLLDHDLLRDDVPHAFAALTATTTGFFLADQINPEYAGLDDEAKADALADTIRRAFEPDVDPDHEELTAAVNRLAELYDDLTARFREWIYPPHR</sequence>
<evidence type="ECO:0000259" key="3">
    <source>
        <dbReference type="PROSITE" id="PS50977"/>
    </source>
</evidence>
<comment type="caution">
    <text evidence="4">The sequence shown here is derived from an EMBL/GenBank/DDBJ whole genome shotgun (WGS) entry which is preliminary data.</text>
</comment>
<dbReference type="Proteomes" id="UP001596504">
    <property type="component" value="Unassembled WGS sequence"/>
</dbReference>
<dbReference type="PRINTS" id="PR00455">
    <property type="entry name" value="HTHTETR"/>
</dbReference>
<protein>
    <submittedName>
        <fullName evidence="4">TetR/AcrR family transcriptional regulator</fullName>
    </submittedName>
</protein>
<reference evidence="5" key="1">
    <citation type="journal article" date="2019" name="Int. J. Syst. Evol. Microbiol.">
        <title>The Global Catalogue of Microorganisms (GCM) 10K type strain sequencing project: providing services to taxonomists for standard genome sequencing and annotation.</title>
        <authorList>
            <consortium name="The Broad Institute Genomics Platform"/>
            <consortium name="The Broad Institute Genome Sequencing Center for Infectious Disease"/>
            <person name="Wu L."/>
            <person name="Ma J."/>
        </authorList>
    </citation>
    <scope>NUCLEOTIDE SEQUENCE [LARGE SCALE GENOMIC DNA]</scope>
    <source>
        <strain evidence="5">WLHS5</strain>
    </source>
</reference>
<dbReference type="InterPro" id="IPR050109">
    <property type="entry name" value="HTH-type_TetR-like_transc_reg"/>
</dbReference>
<dbReference type="RefSeq" id="WP_380668226.1">
    <property type="nucleotide sequence ID" value="NZ_JBHTCJ010000006.1"/>
</dbReference>
<dbReference type="EMBL" id="JBHTCJ010000006">
    <property type="protein sequence ID" value="MFC7342384.1"/>
    <property type="molecule type" value="Genomic_DNA"/>
</dbReference>
<dbReference type="PANTHER" id="PTHR30055">
    <property type="entry name" value="HTH-TYPE TRANSCRIPTIONAL REGULATOR RUTR"/>
    <property type="match status" value="1"/>
</dbReference>
<dbReference type="PROSITE" id="PS50977">
    <property type="entry name" value="HTH_TETR_2"/>
    <property type="match status" value="1"/>
</dbReference>
<accession>A0ABW2LKN4</accession>
<dbReference type="InterPro" id="IPR001647">
    <property type="entry name" value="HTH_TetR"/>
</dbReference>
<dbReference type="SUPFAM" id="SSF46689">
    <property type="entry name" value="Homeodomain-like"/>
    <property type="match status" value="1"/>
</dbReference>
<dbReference type="PANTHER" id="PTHR30055:SF153">
    <property type="entry name" value="HTH-TYPE TRANSCRIPTIONAL REPRESSOR RV3405C"/>
    <property type="match status" value="1"/>
</dbReference>
<evidence type="ECO:0000313" key="4">
    <source>
        <dbReference type="EMBL" id="MFC7342384.1"/>
    </source>
</evidence>